<dbReference type="Proteomes" id="UP000193355">
    <property type="component" value="Unassembled WGS sequence"/>
</dbReference>
<evidence type="ECO:0000313" key="2">
    <source>
        <dbReference type="Proteomes" id="UP000193355"/>
    </source>
</evidence>
<dbReference type="STRING" id="561720.SAMN06275492_12234"/>
<proteinExistence type="predicted"/>
<keyword evidence="2" id="KW-1185">Reference proteome</keyword>
<dbReference type="AlphaFoldDB" id="A0A1X7K867"/>
<protein>
    <submittedName>
        <fullName evidence="1">Uncharacterized protein</fullName>
    </submittedName>
</protein>
<sequence>MSLAIIKLIFKIIQLILEEGLSISQACFMCSEQASKLGLDTAETEKLVRDRLE</sequence>
<reference evidence="2" key="1">
    <citation type="submission" date="2017-04" db="EMBL/GenBank/DDBJ databases">
        <authorList>
            <person name="Varghese N."/>
            <person name="Submissions S."/>
        </authorList>
    </citation>
    <scope>NUCLEOTIDE SEQUENCE [LARGE SCALE GENOMIC DNA]</scope>
    <source>
        <strain evidence="2">USBA 82</strain>
    </source>
</reference>
<organism evidence="1 2">
    <name type="scientific">Dethiosulfovibrio salsuginis</name>
    <dbReference type="NCBI Taxonomy" id="561720"/>
    <lineage>
        <taxon>Bacteria</taxon>
        <taxon>Thermotogati</taxon>
        <taxon>Synergistota</taxon>
        <taxon>Synergistia</taxon>
        <taxon>Synergistales</taxon>
        <taxon>Dethiosulfovibrionaceae</taxon>
        <taxon>Dethiosulfovibrio</taxon>
    </lineage>
</organism>
<dbReference type="RefSeq" id="WP_159448296.1">
    <property type="nucleotide sequence ID" value="NZ_FXBB01000022.1"/>
</dbReference>
<evidence type="ECO:0000313" key="1">
    <source>
        <dbReference type="EMBL" id="SMG36928.1"/>
    </source>
</evidence>
<dbReference type="EMBL" id="FXBB01000022">
    <property type="protein sequence ID" value="SMG36928.1"/>
    <property type="molecule type" value="Genomic_DNA"/>
</dbReference>
<accession>A0A1X7K867</accession>
<name>A0A1X7K867_9BACT</name>
<gene>
    <name evidence="1" type="ORF">SAMN06275492_12234</name>
</gene>